<organism evidence="7 8">
    <name type="scientific">Cordylochernes scorpioides</name>
    <dbReference type="NCBI Taxonomy" id="51811"/>
    <lineage>
        <taxon>Eukaryota</taxon>
        <taxon>Metazoa</taxon>
        <taxon>Ecdysozoa</taxon>
        <taxon>Arthropoda</taxon>
        <taxon>Chelicerata</taxon>
        <taxon>Arachnida</taxon>
        <taxon>Pseudoscorpiones</taxon>
        <taxon>Cheliferoidea</taxon>
        <taxon>Chernetidae</taxon>
        <taxon>Cordylochernes</taxon>
    </lineage>
</organism>
<evidence type="ECO:0000256" key="2">
    <source>
        <dbReference type="ARBA" id="ARBA00008458"/>
    </source>
</evidence>
<gene>
    <name evidence="7" type="ORF">LAZ67_3000108</name>
</gene>
<evidence type="ECO:0000256" key="3">
    <source>
        <dbReference type="ARBA" id="ARBA00022692"/>
    </source>
</evidence>
<keyword evidence="4 6" id="KW-1133">Transmembrane helix</keyword>
<accession>A0ABY6K6V1</accession>
<name>A0ABY6K6V1_9ARAC</name>
<comment type="similarity">
    <text evidence="2">Belongs to the RNase K family.</text>
</comment>
<evidence type="ECO:0000313" key="7">
    <source>
        <dbReference type="EMBL" id="UYV64267.1"/>
    </source>
</evidence>
<evidence type="ECO:0000256" key="1">
    <source>
        <dbReference type="ARBA" id="ARBA00004141"/>
    </source>
</evidence>
<dbReference type="Proteomes" id="UP001235939">
    <property type="component" value="Chromosome 03"/>
</dbReference>
<dbReference type="EMBL" id="CP092865">
    <property type="protein sequence ID" value="UYV64267.1"/>
    <property type="molecule type" value="Genomic_DNA"/>
</dbReference>
<protein>
    <submittedName>
        <fullName evidence="7">RNASEK</fullName>
    </submittedName>
</protein>
<proteinExistence type="inferred from homology"/>
<evidence type="ECO:0000256" key="4">
    <source>
        <dbReference type="ARBA" id="ARBA00022989"/>
    </source>
</evidence>
<keyword evidence="8" id="KW-1185">Reference proteome</keyword>
<comment type="subcellular location">
    <subcellularLocation>
        <location evidence="1">Membrane</location>
        <topology evidence="1">Multi-pass membrane protein</topology>
    </subcellularLocation>
</comment>
<evidence type="ECO:0000256" key="5">
    <source>
        <dbReference type="ARBA" id="ARBA00023136"/>
    </source>
</evidence>
<evidence type="ECO:0000313" key="8">
    <source>
        <dbReference type="Proteomes" id="UP001235939"/>
    </source>
</evidence>
<keyword evidence="5 6" id="KW-0472">Membrane</keyword>
<dbReference type="PANTHER" id="PTHR31733">
    <property type="entry name" value="RIBONUCLEASE KAPPA"/>
    <property type="match status" value="1"/>
</dbReference>
<dbReference type="InterPro" id="IPR026770">
    <property type="entry name" value="RNase_K"/>
</dbReference>
<feature type="transmembrane region" description="Helical" evidence="6">
    <location>
        <begin position="7"/>
        <end position="29"/>
    </location>
</feature>
<sequence length="88" mass="9600">MAATKSIICLLLSIWGVVMLGIMGILLYVKSLAFIEDLPLHGIHVSNVDELYKNVDRLYAQGAKNCGIAAGVYLVIAVAMIIRIRVKN</sequence>
<keyword evidence="3 6" id="KW-0812">Transmembrane</keyword>
<evidence type="ECO:0000256" key="6">
    <source>
        <dbReference type="SAM" id="Phobius"/>
    </source>
</evidence>
<feature type="transmembrane region" description="Helical" evidence="6">
    <location>
        <begin position="67"/>
        <end position="86"/>
    </location>
</feature>
<reference evidence="7 8" key="1">
    <citation type="submission" date="2022-01" db="EMBL/GenBank/DDBJ databases">
        <title>A chromosomal length assembly of Cordylochernes scorpioides.</title>
        <authorList>
            <person name="Zeh D."/>
            <person name="Zeh J."/>
        </authorList>
    </citation>
    <scope>NUCLEOTIDE SEQUENCE [LARGE SCALE GENOMIC DNA]</scope>
    <source>
        <strain evidence="7">IN4F17</strain>
        <tissue evidence="7">Whole Body</tissue>
    </source>
</reference>